<dbReference type="VEuPathDB" id="TriTrypDB:TRSC58_00783"/>
<protein>
    <submittedName>
        <fullName evidence="2">Uncharacterized protein</fullName>
    </submittedName>
</protein>
<dbReference type="RefSeq" id="XP_029238411.1">
    <property type="nucleotide sequence ID" value="XM_029381732.1"/>
</dbReference>
<name>A0A422NHM1_TRYRA</name>
<accession>A0A422NHM1</accession>
<keyword evidence="3" id="KW-1185">Reference proteome</keyword>
<evidence type="ECO:0000313" key="3">
    <source>
        <dbReference type="Proteomes" id="UP000283634"/>
    </source>
</evidence>
<comment type="caution">
    <text evidence="2">The sequence shown here is derived from an EMBL/GenBank/DDBJ whole genome shotgun (WGS) entry which is preliminary data.</text>
</comment>
<dbReference type="EMBL" id="MKGL01000147">
    <property type="protein sequence ID" value="RNF04983.1"/>
    <property type="molecule type" value="Genomic_DNA"/>
</dbReference>
<reference evidence="2 3" key="1">
    <citation type="journal article" date="2018" name="BMC Genomics">
        <title>Genomic comparison of Trypanosoma conorhini and Trypanosoma rangeli to Trypanosoma cruzi strains of high and low virulence.</title>
        <authorList>
            <person name="Bradwell K.R."/>
            <person name="Koparde V.N."/>
            <person name="Matveyev A.V."/>
            <person name="Serrano M.G."/>
            <person name="Alves J.M."/>
            <person name="Parikh H."/>
            <person name="Huang B."/>
            <person name="Lee V."/>
            <person name="Espinosa-Alvarez O."/>
            <person name="Ortiz P.A."/>
            <person name="Costa-Martins A.G."/>
            <person name="Teixeira M.M."/>
            <person name="Buck G.A."/>
        </authorList>
    </citation>
    <scope>NUCLEOTIDE SEQUENCE [LARGE SCALE GENOMIC DNA]</scope>
    <source>
        <strain evidence="2 3">AM80</strain>
    </source>
</reference>
<organism evidence="2 3">
    <name type="scientific">Trypanosoma rangeli</name>
    <dbReference type="NCBI Taxonomy" id="5698"/>
    <lineage>
        <taxon>Eukaryota</taxon>
        <taxon>Discoba</taxon>
        <taxon>Euglenozoa</taxon>
        <taxon>Kinetoplastea</taxon>
        <taxon>Metakinetoplastina</taxon>
        <taxon>Trypanosomatida</taxon>
        <taxon>Trypanosomatidae</taxon>
        <taxon>Trypanosoma</taxon>
        <taxon>Herpetosoma</taxon>
    </lineage>
</organism>
<dbReference type="OMA" id="KLPNHKR"/>
<feature type="region of interest" description="Disordered" evidence="1">
    <location>
        <begin position="564"/>
        <end position="601"/>
    </location>
</feature>
<feature type="compositionally biased region" description="Basic and acidic residues" evidence="1">
    <location>
        <begin position="571"/>
        <end position="580"/>
    </location>
</feature>
<gene>
    <name evidence="2" type="ORF">TraAM80_04819</name>
</gene>
<dbReference type="GeneID" id="40328752"/>
<proteinExistence type="predicted"/>
<dbReference type="AlphaFoldDB" id="A0A422NHM1"/>
<dbReference type="OrthoDB" id="242143at2759"/>
<dbReference type="Proteomes" id="UP000283634">
    <property type="component" value="Unassembled WGS sequence"/>
</dbReference>
<sequence>MSPCEAFSLCVFSPLFWRRRASSLSSCLNSFLPACRRPTALFPAWSTSLQVTCRYISFLPPKPPTHCGTPLPPNAAEDDDPVFPFVLLHHTLPLTKLAKLLPDDVLEQLENGLKSHLEKFPSRYRILRGKNELLHVQCRVNAGKKDNEGAKQGKEEITSDKAAVGWTQKSLGRFFTLESHMRCTHVERPLQRVECNVLHGMEEEHIHMLEEFFRENVLPDKQAELWVLTEEYTLVKLPSSSAAEEAAKTIGLEKSASADSETAGVMEEKEVLQAFRWVQVADERKLNEVKDMLRSESRSGVLGKVVDGKTAPHCDASPITIFTRTSSFVRFWVPTAPFPVGATPHPRYVEEYNLYRMCRALSTKTFMRFPELHDVVGEWLTQPLAFVLAIAGEEGRTTETLNAAGAGRYLLEFEGDFNDPDRIVGVRFWLDEERYLPSQYRSMSRPELEKALSEMGTTSGKSLSKLPNHKRVRVIDTARLLRRCIALHELGASPLCHPDVLAYYLFDILPLDGQLILTGHSPQLLPESVRRITDARSRAWLKEYPHLFRLVDIPPDVYVQRVDAPAPGNEEAYKKDRCQEADEEDKGTATSSSQRKYDPTEQLLNDPEEQLQLIISIVAARLDVLGTRNLLPSHIPKFISTKVRRKMFPRGFGGITEYLKRHPDVFILRSGIHPHEPVVTLASKYHPSPHLPLTNAADVIKEGS</sequence>
<evidence type="ECO:0000256" key="1">
    <source>
        <dbReference type="SAM" id="MobiDB-lite"/>
    </source>
</evidence>
<evidence type="ECO:0000313" key="2">
    <source>
        <dbReference type="EMBL" id="RNF04983.1"/>
    </source>
</evidence>